<evidence type="ECO:0000256" key="1">
    <source>
        <dbReference type="SAM" id="Coils"/>
    </source>
</evidence>
<keyword evidence="3" id="KW-1185">Reference proteome</keyword>
<reference evidence="2" key="2">
    <citation type="submission" date="2020-09" db="EMBL/GenBank/DDBJ databases">
        <authorList>
            <person name="Sun Q."/>
            <person name="Kim S."/>
        </authorList>
    </citation>
    <scope>NUCLEOTIDE SEQUENCE</scope>
    <source>
        <strain evidence="2">KCTC 42650</strain>
    </source>
</reference>
<sequence>MGKELDKLKTEFKKLQPKCKPYTESAGTKIKKSVIAKVNVAWDIETEVREAIQKAIESGEKGKKLADFESNSDFSKSFKEWKKATGEHKSEIKALSEFCGEAEKLRDTLKSRFEKVEKELKKEKPSGGDKKETDKFLASVKDEIESLTEAANVYGTLKFVELFYAAKEDATMQVILKKTVSKSSGGELPKVLEAGARKKGQKQVEKLAHATADAYDDAYQNAEKDPKDAAKKIKLGDGMLDKLTKLNKTYQDALKKQKKEIDASAEKKEIMALIELVADFLGSCKELKSEAEKALKKAA</sequence>
<name>A0A8J3GWM5_9RHOB</name>
<dbReference type="AlphaFoldDB" id="A0A8J3GWM5"/>
<reference evidence="2" key="1">
    <citation type="journal article" date="2014" name="Int. J. Syst. Evol. Microbiol.">
        <title>Complete genome sequence of Corynebacterium casei LMG S-19264T (=DSM 44701T), isolated from a smear-ripened cheese.</title>
        <authorList>
            <consortium name="US DOE Joint Genome Institute (JGI-PGF)"/>
            <person name="Walter F."/>
            <person name="Albersmeier A."/>
            <person name="Kalinowski J."/>
            <person name="Ruckert C."/>
        </authorList>
    </citation>
    <scope>NUCLEOTIDE SEQUENCE</scope>
    <source>
        <strain evidence="2">KCTC 42650</strain>
    </source>
</reference>
<dbReference type="Proteomes" id="UP000626220">
    <property type="component" value="Unassembled WGS sequence"/>
</dbReference>
<keyword evidence="1" id="KW-0175">Coiled coil</keyword>
<feature type="coiled-coil region" evidence="1">
    <location>
        <begin position="240"/>
        <end position="267"/>
    </location>
</feature>
<dbReference type="EMBL" id="BNCJ01000003">
    <property type="protein sequence ID" value="GHF46107.1"/>
    <property type="molecule type" value="Genomic_DNA"/>
</dbReference>
<proteinExistence type="predicted"/>
<evidence type="ECO:0000313" key="2">
    <source>
        <dbReference type="EMBL" id="GHF46107.1"/>
    </source>
</evidence>
<comment type="caution">
    <text evidence="2">The sequence shown here is derived from an EMBL/GenBank/DDBJ whole genome shotgun (WGS) entry which is preliminary data.</text>
</comment>
<organism evidence="2 3">
    <name type="scientific">Seohaeicola zhoushanensis</name>
    <dbReference type="NCBI Taxonomy" id="1569283"/>
    <lineage>
        <taxon>Bacteria</taxon>
        <taxon>Pseudomonadati</taxon>
        <taxon>Pseudomonadota</taxon>
        <taxon>Alphaproteobacteria</taxon>
        <taxon>Rhodobacterales</taxon>
        <taxon>Roseobacteraceae</taxon>
        <taxon>Seohaeicola</taxon>
    </lineage>
</organism>
<dbReference type="RefSeq" id="WP_189679653.1">
    <property type="nucleotide sequence ID" value="NZ_BNCJ01000003.1"/>
</dbReference>
<gene>
    <name evidence="2" type="ORF">GCM10017056_17210</name>
</gene>
<accession>A0A8J3GWM5</accession>
<protein>
    <submittedName>
        <fullName evidence="2">Uncharacterized protein</fullName>
    </submittedName>
</protein>
<evidence type="ECO:0000313" key="3">
    <source>
        <dbReference type="Proteomes" id="UP000626220"/>
    </source>
</evidence>